<name>A0ABU5CM27_9BACI</name>
<comment type="caution">
    <text evidence="1">The sequence shown here is derived from an EMBL/GenBank/DDBJ whole genome shotgun (WGS) entry which is preliminary data.</text>
</comment>
<keyword evidence="2" id="KW-1185">Reference proteome</keyword>
<reference evidence="1 2" key="1">
    <citation type="submission" date="2023-10" db="EMBL/GenBank/DDBJ databases">
        <title>179-bfca-hs.</title>
        <authorList>
            <person name="Miliotis G."/>
            <person name="Sengupta P."/>
            <person name="Hameed A."/>
            <person name="Chuvochina M."/>
            <person name="Mcdonagh F."/>
            <person name="Simpson A.C."/>
            <person name="Singh N.K."/>
            <person name="Rekha P.D."/>
            <person name="Raman K."/>
            <person name="Hugenholtz P."/>
            <person name="Venkateswaran K."/>
        </authorList>
    </citation>
    <scope>NUCLEOTIDE SEQUENCE [LARGE SCALE GENOMIC DNA]</scope>
    <source>
        <strain evidence="1 2">179-BFC-A-HS</strain>
    </source>
</reference>
<dbReference type="EMBL" id="JAROCA020000002">
    <property type="protein sequence ID" value="MDY0406510.1"/>
    <property type="molecule type" value="Genomic_DNA"/>
</dbReference>
<evidence type="ECO:0000313" key="1">
    <source>
        <dbReference type="EMBL" id="MDY0406510.1"/>
    </source>
</evidence>
<dbReference type="RefSeq" id="WP_320384958.1">
    <property type="nucleotide sequence ID" value="NZ_JAROCA020000002.1"/>
</dbReference>
<dbReference type="Proteomes" id="UP001228376">
    <property type="component" value="Unassembled WGS sequence"/>
</dbReference>
<protein>
    <recommendedName>
        <fullName evidence="3">Transposase</fullName>
    </recommendedName>
</protein>
<sequence>MFIRETITKNKMTNKSYKKHVLVESYRTENGPRQRVVMQLGTLTLPKSEWKKLAAALEGRLAGQVTLFEEEKEIAEAAESAMANYSFNQKKVDTKATPQ</sequence>
<evidence type="ECO:0008006" key="3">
    <source>
        <dbReference type="Google" id="ProtNLM"/>
    </source>
</evidence>
<organism evidence="1 2">
    <name type="scientific">Tigheibacillus jepli</name>
    <dbReference type="NCBI Taxonomy" id="3035914"/>
    <lineage>
        <taxon>Bacteria</taxon>
        <taxon>Bacillati</taxon>
        <taxon>Bacillota</taxon>
        <taxon>Bacilli</taxon>
        <taxon>Bacillales</taxon>
        <taxon>Bacillaceae</taxon>
        <taxon>Tigheibacillus</taxon>
    </lineage>
</organism>
<gene>
    <name evidence="1" type="ORF">P5G51_015075</name>
</gene>
<evidence type="ECO:0000313" key="2">
    <source>
        <dbReference type="Proteomes" id="UP001228376"/>
    </source>
</evidence>
<proteinExistence type="predicted"/>
<accession>A0ABU5CM27</accession>